<feature type="domain" description="PAS" evidence="6">
    <location>
        <begin position="227"/>
        <end position="282"/>
    </location>
</feature>
<feature type="domain" description="PAC" evidence="7">
    <location>
        <begin position="427"/>
        <end position="480"/>
    </location>
</feature>
<dbReference type="PROSITE" id="PS50113">
    <property type="entry name" value="PAC"/>
    <property type="match status" value="4"/>
</dbReference>
<dbReference type="InterPro" id="IPR013655">
    <property type="entry name" value="PAS_fold_3"/>
</dbReference>
<dbReference type="CDD" id="cd00130">
    <property type="entry name" value="PAS"/>
    <property type="match status" value="4"/>
</dbReference>
<dbReference type="InterPro" id="IPR013656">
    <property type="entry name" value="PAS_4"/>
</dbReference>
<dbReference type="SMART" id="SM00091">
    <property type="entry name" value="PAS"/>
    <property type="match status" value="4"/>
</dbReference>
<evidence type="ECO:0000259" key="6">
    <source>
        <dbReference type="PROSITE" id="PS50112"/>
    </source>
</evidence>
<dbReference type="PANTHER" id="PTHR43304:SF1">
    <property type="entry name" value="PAC DOMAIN-CONTAINING PROTEIN"/>
    <property type="match status" value="1"/>
</dbReference>
<dbReference type="InterPro" id="IPR052162">
    <property type="entry name" value="Sensor_kinase/Photoreceptor"/>
</dbReference>
<sequence>MSNTPQIRRLTPALSETLFTLLETLPGALFLIDDAATIVYANVSAQTITGAPREDVLGQPLWCSAPHLVSTSLYQAVQKTTQTRAPSEVEYVSPVTQTWLHVQLAPTVGGLLLHVHEKREPLPRRETLLESNEAPLEDAQIRREEVIGQPFAELPWWSFAPASQHQLRAAIARASMGETVRFETLFHSREGMNLHFEATITPPHRDVDHHVKYLAYVETDITERKRAEAQIHALVDTIPQFVWIARPDGYVTYNNQRLIDYLAMSLEQAEGDGWLASVHPDDWQRVWVAWQTSILTSAPYEVELRLQDGTSGAYRWFLVRCVPQRNAQGAILHWVGTCTDIENKKRAEQKLKESEENWRVLAETVPQLVWTTSPDGRVDYCNQRFREVMQADFEQVRDYGWRQYLHPEDAERVLTLRQHSLTTGELFESEHRLKDGQTGAYRWFLARGMPVRDEAGQIVKWFGTCTDIDEQKQTEQRLKESEEQFRVLAETVPQLVWVARPDGQHEYMNQHWCDYTGFALENVQSDRWAHLQFIHPDDRERNRALWQHALETGDMFEYEERLGHAQTGEYRWFLARALPVRDEAGQIVKWFGTSTDIDEQKRIEEALRQSKERIRALIDSNIIVSRGRRTCWWKPMMRIFNGGKSALVHPAYMTGRFIQEDLQYDQSARLRRST</sequence>
<evidence type="ECO:0000256" key="2">
    <source>
        <dbReference type="ARBA" id="ARBA00012438"/>
    </source>
</evidence>
<dbReference type="InterPro" id="IPR035965">
    <property type="entry name" value="PAS-like_dom_sf"/>
</dbReference>
<dbReference type="Pfam" id="PF00989">
    <property type="entry name" value="PAS"/>
    <property type="match status" value="1"/>
</dbReference>
<name>A0ABQ3V5Z3_9CHLR</name>
<dbReference type="Proteomes" id="UP000654345">
    <property type="component" value="Unassembled WGS sequence"/>
</dbReference>
<dbReference type="SUPFAM" id="SSF55785">
    <property type="entry name" value="PYP-like sensor domain (PAS domain)"/>
    <property type="match status" value="5"/>
</dbReference>
<gene>
    <name evidence="8" type="ORF">KSB_88330</name>
</gene>
<evidence type="ECO:0000313" key="9">
    <source>
        <dbReference type="Proteomes" id="UP000654345"/>
    </source>
</evidence>
<evidence type="ECO:0000259" key="7">
    <source>
        <dbReference type="PROSITE" id="PS50113"/>
    </source>
</evidence>
<keyword evidence="9" id="KW-1185">Reference proteome</keyword>
<dbReference type="EC" id="2.7.13.3" evidence="2"/>
<dbReference type="Pfam" id="PF08447">
    <property type="entry name" value="PAS_3"/>
    <property type="match status" value="2"/>
</dbReference>
<dbReference type="InterPro" id="IPR013767">
    <property type="entry name" value="PAS_fold"/>
</dbReference>
<feature type="domain" description="PAC" evidence="7">
    <location>
        <begin position="556"/>
        <end position="609"/>
    </location>
</feature>
<feature type="domain" description="PAS" evidence="6">
    <location>
        <begin position="481"/>
        <end position="553"/>
    </location>
</feature>
<dbReference type="RefSeq" id="WP_307811818.1">
    <property type="nucleotide sequence ID" value="NZ_BNJG01000005.1"/>
</dbReference>
<feature type="domain" description="PAS" evidence="6">
    <location>
        <begin position="14"/>
        <end position="59"/>
    </location>
</feature>
<dbReference type="PANTHER" id="PTHR43304">
    <property type="entry name" value="PHYTOCHROME-LIKE PROTEIN CPH1"/>
    <property type="match status" value="1"/>
</dbReference>
<dbReference type="EMBL" id="BNJG01000005">
    <property type="protein sequence ID" value="GHO60358.1"/>
    <property type="molecule type" value="Genomic_DNA"/>
</dbReference>
<proteinExistence type="predicted"/>
<evidence type="ECO:0000256" key="1">
    <source>
        <dbReference type="ARBA" id="ARBA00000085"/>
    </source>
</evidence>
<dbReference type="PROSITE" id="PS50112">
    <property type="entry name" value="PAS"/>
    <property type="match status" value="4"/>
</dbReference>
<accession>A0ABQ3V5Z3</accession>
<dbReference type="InterPro" id="IPR000014">
    <property type="entry name" value="PAS"/>
</dbReference>
<dbReference type="NCBIfam" id="TIGR00229">
    <property type="entry name" value="sensory_box"/>
    <property type="match status" value="4"/>
</dbReference>
<reference evidence="8 9" key="1">
    <citation type="journal article" date="2021" name="Int. J. Syst. Evol. Microbiol.">
        <title>Reticulibacter mediterranei gen. nov., sp. nov., within the new family Reticulibacteraceae fam. nov., and Ktedonospora formicarum gen. nov., sp. nov., Ktedonobacter robiniae sp. nov., Dictyobacter formicarum sp. nov. and Dictyobacter arantiisoli sp. nov., belonging to the class Ktedonobacteria.</title>
        <authorList>
            <person name="Yabe S."/>
            <person name="Zheng Y."/>
            <person name="Wang C.M."/>
            <person name="Sakai Y."/>
            <person name="Abe K."/>
            <person name="Yokota A."/>
            <person name="Donadio S."/>
            <person name="Cavaletti L."/>
            <person name="Monciardini P."/>
        </authorList>
    </citation>
    <scope>NUCLEOTIDE SEQUENCE [LARGE SCALE GENOMIC DNA]</scope>
    <source>
        <strain evidence="8 9">SOSP1-30</strain>
    </source>
</reference>
<dbReference type="SMART" id="SM00086">
    <property type="entry name" value="PAC"/>
    <property type="match status" value="3"/>
</dbReference>
<protein>
    <recommendedName>
        <fullName evidence="2">histidine kinase</fullName>
        <ecNumber evidence="2">2.7.13.3</ecNumber>
    </recommendedName>
</protein>
<feature type="domain" description="PAC" evidence="7">
    <location>
        <begin position="180"/>
        <end position="233"/>
    </location>
</feature>
<keyword evidence="3" id="KW-0597">Phosphoprotein</keyword>
<feature type="domain" description="PAC" evidence="7">
    <location>
        <begin position="300"/>
        <end position="353"/>
    </location>
</feature>
<evidence type="ECO:0000256" key="5">
    <source>
        <dbReference type="ARBA" id="ARBA00022777"/>
    </source>
</evidence>
<comment type="catalytic activity">
    <reaction evidence="1">
        <text>ATP + protein L-histidine = ADP + protein N-phospho-L-histidine.</text>
        <dbReference type="EC" id="2.7.13.3"/>
    </reaction>
</comment>
<dbReference type="Gene3D" id="3.30.450.20">
    <property type="entry name" value="PAS domain"/>
    <property type="match status" value="5"/>
</dbReference>
<dbReference type="InterPro" id="IPR000700">
    <property type="entry name" value="PAS-assoc_C"/>
</dbReference>
<feature type="domain" description="PAS" evidence="6">
    <location>
        <begin position="354"/>
        <end position="424"/>
    </location>
</feature>
<organism evidence="8 9">
    <name type="scientific">Ktedonobacter robiniae</name>
    <dbReference type="NCBI Taxonomy" id="2778365"/>
    <lineage>
        <taxon>Bacteria</taxon>
        <taxon>Bacillati</taxon>
        <taxon>Chloroflexota</taxon>
        <taxon>Ktedonobacteria</taxon>
        <taxon>Ktedonobacterales</taxon>
        <taxon>Ktedonobacteraceae</taxon>
        <taxon>Ktedonobacter</taxon>
    </lineage>
</organism>
<keyword evidence="4" id="KW-0808">Transferase</keyword>
<dbReference type="InterPro" id="IPR001610">
    <property type="entry name" value="PAC"/>
</dbReference>
<keyword evidence="5" id="KW-0418">Kinase</keyword>
<evidence type="ECO:0000256" key="3">
    <source>
        <dbReference type="ARBA" id="ARBA00022553"/>
    </source>
</evidence>
<evidence type="ECO:0000313" key="8">
    <source>
        <dbReference type="EMBL" id="GHO60358.1"/>
    </source>
</evidence>
<evidence type="ECO:0000256" key="4">
    <source>
        <dbReference type="ARBA" id="ARBA00022679"/>
    </source>
</evidence>
<dbReference type="Pfam" id="PF08448">
    <property type="entry name" value="PAS_4"/>
    <property type="match status" value="2"/>
</dbReference>
<comment type="caution">
    <text evidence="8">The sequence shown here is derived from an EMBL/GenBank/DDBJ whole genome shotgun (WGS) entry which is preliminary data.</text>
</comment>